<protein>
    <recommendedName>
        <fullName evidence="3">Reverse transcriptase domain-containing protein</fullName>
    </recommendedName>
</protein>
<dbReference type="AlphaFoldDB" id="A0AA88HNI4"/>
<name>A0AA88HNI4_ARTSF</name>
<evidence type="ECO:0000313" key="1">
    <source>
        <dbReference type="EMBL" id="KAK2708797.1"/>
    </source>
</evidence>
<keyword evidence="2" id="KW-1185">Reference proteome</keyword>
<reference evidence="1" key="1">
    <citation type="submission" date="2023-07" db="EMBL/GenBank/DDBJ databases">
        <title>Chromosome-level genome assembly of Artemia franciscana.</title>
        <authorList>
            <person name="Jo E."/>
        </authorList>
    </citation>
    <scope>NUCLEOTIDE SEQUENCE</scope>
    <source>
        <tissue evidence="1">Whole body</tissue>
    </source>
</reference>
<gene>
    <name evidence="1" type="ORF">QYM36_014421</name>
</gene>
<organism evidence="1 2">
    <name type="scientific">Artemia franciscana</name>
    <name type="common">Brine shrimp</name>
    <name type="synonym">Artemia sanfranciscana</name>
    <dbReference type="NCBI Taxonomy" id="6661"/>
    <lineage>
        <taxon>Eukaryota</taxon>
        <taxon>Metazoa</taxon>
        <taxon>Ecdysozoa</taxon>
        <taxon>Arthropoda</taxon>
        <taxon>Crustacea</taxon>
        <taxon>Branchiopoda</taxon>
        <taxon>Anostraca</taxon>
        <taxon>Artemiidae</taxon>
        <taxon>Artemia</taxon>
    </lineage>
</organism>
<dbReference type="EMBL" id="JAVRJZ010000018">
    <property type="protein sequence ID" value="KAK2708797.1"/>
    <property type="molecule type" value="Genomic_DNA"/>
</dbReference>
<accession>A0AA88HNI4</accession>
<dbReference type="Proteomes" id="UP001187531">
    <property type="component" value="Unassembled WGS sequence"/>
</dbReference>
<proteinExistence type="predicted"/>
<comment type="caution">
    <text evidence="1">The sequence shown here is derived from an EMBL/GenBank/DDBJ whole genome shotgun (WGS) entry which is preliminary data.</text>
</comment>
<sequence length="127" mass="14343">MFLDFVAAFDSVTRGNLWRIMAEDGMLVEFVELLKAYYEHCKSIKGYSSFDGVVMGLGINESDLDYADDIDAFAADPATAQAMLNELPHFSQLLGMKINTAKTKVMDLNAQADYQLILYRQELEKTR</sequence>
<evidence type="ECO:0008006" key="3">
    <source>
        <dbReference type="Google" id="ProtNLM"/>
    </source>
</evidence>
<evidence type="ECO:0000313" key="2">
    <source>
        <dbReference type="Proteomes" id="UP001187531"/>
    </source>
</evidence>